<keyword evidence="1" id="KW-1015">Disulfide bond</keyword>
<protein>
    <recommendedName>
        <fullName evidence="2">Ig-like domain-containing protein</fullName>
    </recommendedName>
</protein>
<name>A0A1B6HGN0_9HEMI</name>
<gene>
    <name evidence="4" type="ORF">g.49661</name>
    <name evidence="3" type="ORF">g.49662</name>
    <name evidence="5" type="ORF">g.49663</name>
</gene>
<accession>A0A1B6HGN0</accession>
<dbReference type="InterPro" id="IPR036179">
    <property type="entry name" value="Ig-like_dom_sf"/>
</dbReference>
<dbReference type="Pfam" id="PF08205">
    <property type="entry name" value="C2-set_2"/>
    <property type="match status" value="1"/>
</dbReference>
<dbReference type="SUPFAM" id="SSF48726">
    <property type="entry name" value="Immunoglobulin"/>
    <property type="match status" value="2"/>
</dbReference>
<dbReference type="InterPro" id="IPR013783">
    <property type="entry name" value="Ig-like_fold"/>
</dbReference>
<dbReference type="EMBL" id="GECU01025357">
    <property type="protein sequence ID" value="JAS82349.1"/>
    <property type="molecule type" value="Transcribed_RNA"/>
</dbReference>
<sequence length="322" mass="35506">PVGLEPLPCPCRPYCTPSARLPPSRNWMDTHPYRSSFHSRVATMTAVLPGLLLSVLAVLLEAVGGLKLTELLGPRLADRGTSAKLSCNFDTENARLYSVKWYKDEYEFFRYMPDNHPHSQVFPRDGVILDESMSGIDHVVLTSLSFSSTGVYRCEVSTEAPNFETLFLNHNMTVLSYPQHEPRLEGLQRFYSIHTEVAVNCTAAPSYPAPSLHWYINNLKADDYLVERSAVVRFPDDTFTMSAMLKFSAQPQHFLGGAGVLTLRCDAEAPPLDTLSAVAEVRLAGDLTNEKLAQENFRNSAGSVLSPSLPVAVAVVAMLAGR</sequence>
<dbReference type="PANTHER" id="PTHR21261:SF15">
    <property type="entry name" value="BEATEN PATH IIIA, ISOFORM D-RELATED"/>
    <property type="match status" value="1"/>
</dbReference>
<organism evidence="3">
    <name type="scientific">Homalodisca liturata</name>
    <dbReference type="NCBI Taxonomy" id="320908"/>
    <lineage>
        <taxon>Eukaryota</taxon>
        <taxon>Metazoa</taxon>
        <taxon>Ecdysozoa</taxon>
        <taxon>Arthropoda</taxon>
        <taxon>Hexapoda</taxon>
        <taxon>Insecta</taxon>
        <taxon>Pterygota</taxon>
        <taxon>Neoptera</taxon>
        <taxon>Paraneoptera</taxon>
        <taxon>Hemiptera</taxon>
        <taxon>Auchenorrhyncha</taxon>
        <taxon>Membracoidea</taxon>
        <taxon>Cicadellidae</taxon>
        <taxon>Cicadellinae</taxon>
        <taxon>Proconiini</taxon>
        <taxon>Homalodisca</taxon>
    </lineage>
</organism>
<dbReference type="InterPro" id="IPR013162">
    <property type="entry name" value="CD80_C2-set"/>
</dbReference>
<feature type="non-terminal residue" evidence="3">
    <location>
        <position position="1"/>
    </location>
</feature>
<dbReference type="EMBL" id="GECU01013299">
    <property type="protein sequence ID" value="JAS94407.1"/>
    <property type="molecule type" value="Transcribed_RNA"/>
</dbReference>
<evidence type="ECO:0000259" key="2">
    <source>
        <dbReference type="PROSITE" id="PS50835"/>
    </source>
</evidence>
<evidence type="ECO:0000313" key="3">
    <source>
        <dbReference type="EMBL" id="JAS73751.1"/>
    </source>
</evidence>
<dbReference type="AlphaFoldDB" id="A0A1B6HGN0"/>
<evidence type="ECO:0000313" key="5">
    <source>
        <dbReference type="EMBL" id="JAS94407.1"/>
    </source>
</evidence>
<dbReference type="EMBL" id="GECU01033955">
    <property type="protein sequence ID" value="JAS73751.1"/>
    <property type="molecule type" value="Transcribed_RNA"/>
</dbReference>
<dbReference type="Gene3D" id="2.60.40.10">
    <property type="entry name" value="Immunoglobulins"/>
    <property type="match status" value="2"/>
</dbReference>
<dbReference type="InterPro" id="IPR007110">
    <property type="entry name" value="Ig-like_dom"/>
</dbReference>
<dbReference type="PANTHER" id="PTHR21261">
    <property type="entry name" value="BEAT PROTEIN"/>
    <property type="match status" value="1"/>
</dbReference>
<proteinExistence type="predicted"/>
<dbReference type="FunFam" id="2.60.40.10:FF:000437">
    <property type="entry name" value="Beat-IIIc, isoform A"/>
    <property type="match status" value="1"/>
</dbReference>
<dbReference type="PROSITE" id="PS50835">
    <property type="entry name" value="IG_LIKE"/>
    <property type="match status" value="1"/>
</dbReference>
<reference evidence="3" key="1">
    <citation type="submission" date="2015-11" db="EMBL/GenBank/DDBJ databases">
        <title>De novo transcriptome assembly of four potential Pierce s Disease insect vectors from Arizona vineyards.</title>
        <authorList>
            <person name="Tassone E.E."/>
        </authorList>
    </citation>
    <scope>NUCLEOTIDE SEQUENCE</scope>
</reference>
<evidence type="ECO:0000313" key="4">
    <source>
        <dbReference type="EMBL" id="JAS82349.1"/>
    </source>
</evidence>
<evidence type="ECO:0000256" key="1">
    <source>
        <dbReference type="ARBA" id="ARBA00023157"/>
    </source>
</evidence>
<feature type="domain" description="Ig-like" evidence="2">
    <location>
        <begin position="49"/>
        <end position="164"/>
    </location>
</feature>